<reference evidence="2 3" key="1">
    <citation type="submission" date="2018-12" db="EMBL/GenBank/DDBJ databases">
        <title>Genome sequence from the cellulolytic species, Caldicellulosiruptor changbaiensis.</title>
        <authorList>
            <person name="Blumer-Schuette S.E."/>
            <person name="Mendoza C."/>
        </authorList>
    </citation>
    <scope>NUCLEOTIDE SEQUENCE [LARGE SCALE GENOMIC DNA]</scope>
    <source>
        <strain evidence="2 3">CBS-Z</strain>
    </source>
</reference>
<dbReference type="EMBL" id="CP034791">
    <property type="protein sequence ID" value="AZT91504.1"/>
    <property type="molecule type" value="Genomic_DNA"/>
</dbReference>
<gene>
    <name evidence="2" type="ORF">ELD05_13360</name>
</gene>
<accession>A0A3T0D8Y8</accession>
<dbReference type="KEGG" id="ccha:ELD05_13360"/>
<sequence>MKKSVKISCILITVILLFSLPFLNYIKKDTNKMKNYEKPIIYYDPLKSYQHLTFEYYVKNSQAVIVGKVVKKEETTETVQAKPGTNVYELQSKLGTPSTTVPRLYVTVEVEKVLKGNVDDKQIELCFALYDPFNKSDLFEMQPGEKFVFMIEKRKDKPGVWWIASENRFIFKVNSDNTVYPACWWYDERYKKRFFNITLDELREEIDKIDKLEKVPVIDEIPKEAWRKLEDGKRNSN</sequence>
<keyword evidence="1" id="KW-0472">Membrane</keyword>
<keyword evidence="1" id="KW-0812">Transmembrane</keyword>
<name>A0A3T0D8Y8_9FIRM</name>
<feature type="transmembrane region" description="Helical" evidence="1">
    <location>
        <begin position="7"/>
        <end position="26"/>
    </location>
</feature>
<keyword evidence="3" id="KW-1185">Reference proteome</keyword>
<dbReference type="Proteomes" id="UP000282930">
    <property type="component" value="Chromosome"/>
</dbReference>
<evidence type="ECO:0000313" key="3">
    <source>
        <dbReference type="Proteomes" id="UP000282930"/>
    </source>
</evidence>
<proteinExistence type="predicted"/>
<protein>
    <submittedName>
        <fullName evidence="2">Uncharacterized protein</fullName>
    </submittedName>
</protein>
<organism evidence="2 3">
    <name type="scientific">Caldicellulosiruptor changbaiensis</name>
    <dbReference type="NCBI Taxonomy" id="1222016"/>
    <lineage>
        <taxon>Bacteria</taxon>
        <taxon>Bacillati</taxon>
        <taxon>Bacillota</taxon>
        <taxon>Bacillota incertae sedis</taxon>
        <taxon>Caldicellulosiruptorales</taxon>
        <taxon>Caldicellulosiruptoraceae</taxon>
        <taxon>Caldicellulosiruptor</taxon>
    </lineage>
</organism>
<dbReference type="AlphaFoldDB" id="A0A3T0D8Y8"/>
<evidence type="ECO:0000256" key="1">
    <source>
        <dbReference type="SAM" id="Phobius"/>
    </source>
</evidence>
<keyword evidence="1" id="KW-1133">Transmembrane helix</keyword>
<evidence type="ECO:0000313" key="2">
    <source>
        <dbReference type="EMBL" id="AZT91504.1"/>
    </source>
</evidence>